<keyword evidence="1" id="KW-1185">Reference proteome</keyword>
<protein>
    <submittedName>
        <fullName evidence="2">Uncharacterized protein</fullName>
    </submittedName>
</protein>
<dbReference type="WBParaSite" id="nRc.2.0.1.t42215-RA">
    <property type="protein sequence ID" value="nRc.2.0.1.t42215-RA"/>
    <property type="gene ID" value="nRc.2.0.1.g42215"/>
</dbReference>
<organism evidence="1 2">
    <name type="scientific">Romanomermis culicivorax</name>
    <name type="common">Nematode worm</name>
    <dbReference type="NCBI Taxonomy" id="13658"/>
    <lineage>
        <taxon>Eukaryota</taxon>
        <taxon>Metazoa</taxon>
        <taxon>Ecdysozoa</taxon>
        <taxon>Nematoda</taxon>
        <taxon>Enoplea</taxon>
        <taxon>Dorylaimia</taxon>
        <taxon>Mermithida</taxon>
        <taxon>Mermithoidea</taxon>
        <taxon>Mermithidae</taxon>
        <taxon>Romanomermis</taxon>
    </lineage>
</organism>
<evidence type="ECO:0000313" key="2">
    <source>
        <dbReference type="WBParaSite" id="nRc.2.0.1.t42215-RA"/>
    </source>
</evidence>
<proteinExistence type="predicted"/>
<reference evidence="2" key="1">
    <citation type="submission" date="2022-11" db="UniProtKB">
        <authorList>
            <consortium name="WormBaseParasite"/>
        </authorList>
    </citation>
    <scope>IDENTIFICATION</scope>
</reference>
<accession>A0A915KXI0</accession>
<sequence>MTVSCTIGFLNVCSMWWIDFVSLPSPTLFFDFLLMDSELSERDKYRAIMNFFAESGDSEDDFIEENNNI</sequence>
<name>A0A915KXI0_ROMCU</name>
<dbReference type="AlphaFoldDB" id="A0A915KXI0"/>
<dbReference type="Proteomes" id="UP000887565">
    <property type="component" value="Unplaced"/>
</dbReference>
<evidence type="ECO:0000313" key="1">
    <source>
        <dbReference type="Proteomes" id="UP000887565"/>
    </source>
</evidence>